<gene>
    <name evidence="2" type="ORF">PSON_ATCC_30995.1.T1400109</name>
</gene>
<feature type="transmembrane region" description="Helical" evidence="1">
    <location>
        <begin position="120"/>
        <end position="146"/>
    </location>
</feature>
<evidence type="ECO:0000313" key="2">
    <source>
        <dbReference type="EMBL" id="CAD8122770.1"/>
    </source>
</evidence>
<keyword evidence="1" id="KW-1133">Transmembrane helix</keyword>
<dbReference type="AlphaFoldDB" id="A0A8S1R7R5"/>
<feature type="transmembrane region" description="Helical" evidence="1">
    <location>
        <begin position="88"/>
        <end position="108"/>
    </location>
</feature>
<dbReference type="EMBL" id="CAJJDN010000140">
    <property type="protein sequence ID" value="CAD8122770.1"/>
    <property type="molecule type" value="Genomic_DNA"/>
</dbReference>
<comment type="caution">
    <text evidence="2">The sequence shown here is derived from an EMBL/GenBank/DDBJ whole genome shotgun (WGS) entry which is preliminary data.</text>
</comment>
<name>A0A8S1R7R5_9CILI</name>
<keyword evidence="3" id="KW-1185">Reference proteome</keyword>
<proteinExistence type="predicted"/>
<dbReference type="OrthoDB" id="309379at2759"/>
<organism evidence="2 3">
    <name type="scientific">Paramecium sonneborni</name>
    <dbReference type="NCBI Taxonomy" id="65129"/>
    <lineage>
        <taxon>Eukaryota</taxon>
        <taxon>Sar</taxon>
        <taxon>Alveolata</taxon>
        <taxon>Ciliophora</taxon>
        <taxon>Intramacronucleata</taxon>
        <taxon>Oligohymenophorea</taxon>
        <taxon>Peniculida</taxon>
        <taxon>Parameciidae</taxon>
        <taxon>Paramecium</taxon>
    </lineage>
</organism>
<protein>
    <submittedName>
        <fullName evidence="2">Uncharacterized protein</fullName>
    </submittedName>
</protein>
<reference evidence="2" key="1">
    <citation type="submission" date="2021-01" db="EMBL/GenBank/DDBJ databases">
        <authorList>
            <consortium name="Genoscope - CEA"/>
            <person name="William W."/>
        </authorList>
    </citation>
    <scope>NUCLEOTIDE SEQUENCE</scope>
</reference>
<accession>A0A8S1R7R5</accession>
<evidence type="ECO:0000313" key="3">
    <source>
        <dbReference type="Proteomes" id="UP000692954"/>
    </source>
</evidence>
<evidence type="ECO:0000256" key="1">
    <source>
        <dbReference type="SAM" id="Phobius"/>
    </source>
</evidence>
<keyword evidence="1" id="KW-0472">Membrane</keyword>
<dbReference type="Proteomes" id="UP000692954">
    <property type="component" value="Unassembled WGS sequence"/>
</dbReference>
<keyword evidence="1" id="KW-0812">Transmembrane</keyword>
<feature type="transmembrane region" description="Helical" evidence="1">
    <location>
        <begin position="152"/>
        <end position="174"/>
    </location>
</feature>
<feature type="transmembrane region" description="Helical" evidence="1">
    <location>
        <begin position="12"/>
        <end position="33"/>
    </location>
</feature>
<sequence length="201" mass="22864">MNQIIPNFNSKINATLQLIFLVTAGLLLCILLFSTYREQEIPFNGEQLKCKLKYDAKLKCRLNNRILTNNKITKEDCKFEYMCNSILATYPISIIDGVLIIMTIVMSLMKHSNLPGNVAIFNIVSLISIFLSGTSLFIMSIILMTGAESENLSVWILIIQLVISLILFGSLIFIKREEEVSYLIKQKEQMNGIEIKQYVIS</sequence>